<feature type="domain" description="FAD-binding PCMH-type" evidence="3">
    <location>
        <begin position="110"/>
        <end position="292"/>
    </location>
</feature>
<dbReference type="PROSITE" id="PS51387">
    <property type="entry name" value="FAD_PCMH"/>
    <property type="match status" value="1"/>
</dbReference>
<dbReference type="PROSITE" id="PS00862">
    <property type="entry name" value="OX2_COVAL_FAD"/>
    <property type="match status" value="1"/>
</dbReference>
<dbReference type="GO" id="GO:0016491">
    <property type="term" value="F:oxidoreductase activity"/>
    <property type="evidence" value="ECO:0007669"/>
    <property type="project" value="UniProtKB-KW"/>
</dbReference>
<dbReference type="AlphaFoldDB" id="A0A0C3DC74"/>
<evidence type="ECO:0000256" key="2">
    <source>
        <dbReference type="ARBA" id="ARBA00023002"/>
    </source>
</evidence>
<dbReference type="GO" id="GO:0071949">
    <property type="term" value="F:FAD binding"/>
    <property type="evidence" value="ECO:0007669"/>
    <property type="project" value="InterPro"/>
</dbReference>
<evidence type="ECO:0000313" key="5">
    <source>
        <dbReference type="Proteomes" id="UP000054321"/>
    </source>
</evidence>
<protein>
    <recommendedName>
        <fullName evidence="3">FAD-binding PCMH-type domain-containing protein</fullName>
    </recommendedName>
</protein>
<dbReference type="InterPro" id="IPR006093">
    <property type="entry name" value="Oxy_OxRdtase_FAD_BS"/>
</dbReference>
<accession>A0A0C3DC74</accession>
<dbReference type="OrthoDB" id="9983560at2759"/>
<sequence length="581" mass="62395">MFILILQFLHLASAGQSKTPVCKASLGSSDWPSLCQWAALNASISGRLLQPPPPGAVCHPGQPTYSATECPAVLNAWSDLTLHTENPISSAWDNWNNDSCLPTLPSPCSGEGYPVYVINATCKEDVKAGIDFARENNIRLNIKSTGHDYLGRSTSPNSLSIWTHHLKGISISKSFKPQGCDFCIDVPAITAGAGSQMGELNLAASQENLYILSGGSASVSYGGYLTGGGHSALASTYGMAADSVLEFEIVSPTGEFLTLNECQNQDLFWATRGGGGSTFGVITSVTTRAWPAFNFLTLDMTFGTLAGNPSFYTAMSYFFSQFPLLSSLGITSYNSVTANGSVNGINYGGFQGNFMLPVLSPQNTSDSLNAALAPILANISATYPDQFVFSVSNVTTYATFYDWWLPFNGPDNAGTELVIGSRLIGADALRDTNAVETALKGVLPSDIGTAGLNFYLLGGKGVADAVPRGGSDAVNPAWRKALVHCVTGTSWTPLDNAEKAKVIPKLTYTTVQYLRNLDPDSGAYINEADKYEPNWQKTFWGSNYERLLQIKRKVDPEDVLWCHPCVGSEEWEEVGDRVCRV</sequence>
<dbReference type="Proteomes" id="UP000054321">
    <property type="component" value="Unassembled WGS sequence"/>
</dbReference>
<reference evidence="4 5" key="1">
    <citation type="submission" date="2014-04" db="EMBL/GenBank/DDBJ databases">
        <authorList>
            <consortium name="DOE Joint Genome Institute"/>
            <person name="Kuo A."/>
            <person name="Martino E."/>
            <person name="Perotto S."/>
            <person name="Kohler A."/>
            <person name="Nagy L.G."/>
            <person name="Floudas D."/>
            <person name="Copeland A."/>
            <person name="Barry K.W."/>
            <person name="Cichocki N."/>
            <person name="Veneault-Fourrey C."/>
            <person name="LaButti K."/>
            <person name="Lindquist E.A."/>
            <person name="Lipzen A."/>
            <person name="Lundell T."/>
            <person name="Morin E."/>
            <person name="Murat C."/>
            <person name="Sun H."/>
            <person name="Tunlid A."/>
            <person name="Henrissat B."/>
            <person name="Grigoriev I.V."/>
            <person name="Hibbett D.S."/>
            <person name="Martin F."/>
            <person name="Nordberg H.P."/>
            <person name="Cantor M.N."/>
            <person name="Hua S.X."/>
        </authorList>
    </citation>
    <scope>NUCLEOTIDE SEQUENCE [LARGE SCALE GENOMIC DNA]</scope>
    <source>
        <strain evidence="4 5">Zn</strain>
    </source>
</reference>
<dbReference type="Pfam" id="PF08031">
    <property type="entry name" value="BBE"/>
    <property type="match status" value="1"/>
</dbReference>
<evidence type="ECO:0000256" key="1">
    <source>
        <dbReference type="ARBA" id="ARBA00005466"/>
    </source>
</evidence>
<gene>
    <name evidence="4" type="ORF">OIDMADRAFT_165590</name>
</gene>
<dbReference type="PANTHER" id="PTHR13878">
    <property type="entry name" value="GULONOLACTONE OXIDASE"/>
    <property type="match status" value="1"/>
</dbReference>
<dbReference type="InterPro" id="IPR050432">
    <property type="entry name" value="FAD-linked_Oxidoreductases_BP"/>
</dbReference>
<name>A0A0C3DC74_OIDMZ</name>
<dbReference type="EMBL" id="KN832878">
    <property type="protein sequence ID" value="KIM99537.1"/>
    <property type="molecule type" value="Genomic_DNA"/>
</dbReference>
<keyword evidence="2" id="KW-0560">Oxidoreductase</keyword>
<dbReference type="InterPro" id="IPR006094">
    <property type="entry name" value="Oxid_FAD_bind_N"/>
</dbReference>
<dbReference type="InterPro" id="IPR012951">
    <property type="entry name" value="BBE"/>
</dbReference>
<keyword evidence="5" id="KW-1185">Reference proteome</keyword>
<evidence type="ECO:0000313" key="4">
    <source>
        <dbReference type="EMBL" id="KIM99537.1"/>
    </source>
</evidence>
<dbReference type="InterPro" id="IPR016169">
    <property type="entry name" value="FAD-bd_PCMH_sub2"/>
</dbReference>
<dbReference type="InParanoid" id="A0A0C3DC74"/>
<dbReference type="STRING" id="913774.A0A0C3DC74"/>
<proteinExistence type="inferred from homology"/>
<dbReference type="PANTHER" id="PTHR13878:SF91">
    <property type="entry name" value="FAD BINDING DOMAIN PROTEIN (AFU_ORTHOLOGUE AFUA_6G12070)-RELATED"/>
    <property type="match status" value="1"/>
</dbReference>
<dbReference type="HOGENOM" id="CLU_018354_4_4_1"/>
<dbReference type="InterPro" id="IPR036318">
    <property type="entry name" value="FAD-bd_PCMH-like_sf"/>
</dbReference>
<evidence type="ECO:0000259" key="3">
    <source>
        <dbReference type="PROSITE" id="PS51387"/>
    </source>
</evidence>
<comment type="similarity">
    <text evidence="1">Belongs to the oxygen-dependent FAD-linked oxidoreductase family.</text>
</comment>
<reference evidence="5" key="2">
    <citation type="submission" date="2015-01" db="EMBL/GenBank/DDBJ databases">
        <title>Evolutionary Origins and Diversification of the Mycorrhizal Mutualists.</title>
        <authorList>
            <consortium name="DOE Joint Genome Institute"/>
            <consortium name="Mycorrhizal Genomics Consortium"/>
            <person name="Kohler A."/>
            <person name="Kuo A."/>
            <person name="Nagy L.G."/>
            <person name="Floudas D."/>
            <person name="Copeland A."/>
            <person name="Barry K.W."/>
            <person name="Cichocki N."/>
            <person name="Veneault-Fourrey C."/>
            <person name="LaButti K."/>
            <person name="Lindquist E.A."/>
            <person name="Lipzen A."/>
            <person name="Lundell T."/>
            <person name="Morin E."/>
            <person name="Murat C."/>
            <person name="Riley R."/>
            <person name="Ohm R."/>
            <person name="Sun H."/>
            <person name="Tunlid A."/>
            <person name="Henrissat B."/>
            <person name="Grigoriev I.V."/>
            <person name="Hibbett D.S."/>
            <person name="Martin F."/>
        </authorList>
    </citation>
    <scope>NUCLEOTIDE SEQUENCE [LARGE SCALE GENOMIC DNA]</scope>
    <source>
        <strain evidence="5">Zn</strain>
    </source>
</reference>
<organism evidence="4 5">
    <name type="scientific">Oidiodendron maius (strain Zn)</name>
    <dbReference type="NCBI Taxonomy" id="913774"/>
    <lineage>
        <taxon>Eukaryota</taxon>
        <taxon>Fungi</taxon>
        <taxon>Dikarya</taxon>
        <taxon>Ascomycota</taxon>
        <taxon>Pezizomycotina</taxon>
        <taxon>Leotiomycetes</taxon>
        <taxon>Leotiomycetes incertae sedis</taxon>
        <taxon>Myxotrichaceae</taxon>
        <taxon>Oidiodendron</taxon>
    </lineage>
</organism>
<dbReference type="SUPFAM" id="SSF56176">
    <property type="entry name" value="FAD-binding/transporter-associated domain-like"/>
    <property type="match status" value="1"/>
</dbReference>
<dbReference type="Pfam" id="PF01565">
    <property type="entry name" value="FAD_binding_4"/>
    <property type="match status" value="1"/>
</dbReference>
<dbReference type="Gene3D" id="3.30.465.10">
    <property type="match status" value="2"/>
</dbReference>
<dbReference type="InterPro" id="IPR016166">
    <property type="entry name" value="FAD-bd_PCMH"/>
</dbReference>